<organism evidence="7 8">
    <name type="scientific">Salimicrobium halophilum</name>
    <dbReference type="NCBI Taxonomy" id="86666"/>
    <lineage>
        <taxon>Bacteria</taxon>
        <taxon>Bacillati</taxon>
        <taxon>Bacillota</taxon>
        <taxon>Bacilli</taxon>
        <taxon>Bacillales</taxon>
        <taxon>Bacillaceae</taxon>
        <taxon>Salimicrobium</taxon>
    </lineage>
</organism>
<evidence type="ECO:0000256" key="3">
    <source>
        <dbReference type="ARBA" id="ARBA00022692"/>
    </source>
</evidence>
<dbReference type="PANTHER" id="PTHR43701">
    <property type="entry name" value="MEMBRANE TRANSPORTER PROTEIN MJ0441-RELATED"/>
    <property type="match status" value="1"/>
</dbReference>
<proteinExistence type="inferred from homology"/>
<dbReference type="STRING" id="86666.SAMN04490247_2591"/>
<sequence length="271" mass="29312">MVFVIISLIIGFLTAFAGSIAGLGGGVILVPSLLFLSDYFDSFSWVTPQRIVAISLIVMIFTGMSSAISYIRHKRVDFKLGALFLVGSIPGGIAGAYINGFLNVDVFSLIFGGIMIFVSLLFFLPRRQGSDPLFKKGMERVKTVAGDDYHYTVPISLGMFLAFIVGTLSGLLGIGGGSLMVPAMILLFQIPPHIATATSMFMIFFAVIPSSITHIGLGHVDWFRTLFFIPGAYLGGMTGAFVNRKMNAKSVEWVLRILLILIGIRLISQGL</sequence>
<dbReference type="EMBL" id="FNEV01000008">
    <property type="protein sequence ID" value="SDJ62742.1"/>
    <property type="molecule type" value="Genomic_DNA"/>
</dbReference>
<comment type="subcellular location">
    <subcellularLocation>
        <location evidence="6">Cell membrane</location>
        <topology evidence="6">Multi-pass membrane protein</topology>
    </subcellularLocation>
    <subcellularLocation>
        <location evidence="1">Membrane</location>
        <topology evidence="1">Multi-pass membrane protein</topology>
    </subcellularLocation>
</comment>
<dbReference type="InterPro" id="IPR051598">
    <property type="entry name" value="TSUP/Inactive_protease-like"/>
</dbReference>
<feature type="transmembrane region" description="Helical" evidence="6">
    <location>
        <begin position="223"/>
        <end position="241"/>
    </location>
</feature>
<dbReference type="GO" id="GO:0005886">
    <property type="term" value="C:plasma membrane"/>
    <property type="evidence" value="ECO:0007669"/>
    <property type="project" value="UniProtKB-SubCell"/>
</dbReference>
<gene>
    <name evidence="7" type="ORF">SAMN04490247_2591</name>
</gene>
<reference evidence="8" key="1">
    <citation type="submission" date="2016-10" db="EMBL/GenBank/DDBJ databases">
        <authorList>
            <person name="Varghese N."/>
            <person name="Submissions S."/>
        </authorList>
    </citation>
    <scope>NUCLEOTIDE SEQUENCE [LARGE SCALE GENOMIC DNA]</scope>
    <source>
        <strain evidence="8">DSM 4771</strain>
    </source>
</reference>
<dbReference type="AlphaFoldDB" id="A0A1G8V9H0"/>
<evidence type="ECO:0000256" key="5">
    <source>
        <dbReference type="ARBA" id="ARBA00023136"/>
    </source>
</evidence>
<evidence type="ECO:0000256" key="2">
    <source>
        <dbReference type="ARBA" id="ARBA00009142"/>
    </source>
</evidence>
<feature type="transmembrane region" description="Helical" evidence="6">
    <location>
        <begin position="50"/>
        <end position="68"/>
    </location>
</feature>
<keyword evidence="5 6" id="KW-0472">Membrane</keyword>
<feature type="transmembrane region" description="Helical" evidence="6">
    <location>
        <begin position="80"/>
        <end position="100"/>
    </location>
</feature>
<keyword evidence="8" id="KW-1185">Reference proteome</keyword>
<evidence type="ECO:0000256" key="6">
    <source>
        <dbReference type="RuleBase" id="RU363041"/>
    </source>
</evidence>
<keyword evidence="4 6" id="KW-1133">Transmembrane helix</keyword>
<dbReference type="Pfam" id="PF01925">
    <property type="entry name" value="TauE"/>
    <property type="match status" value="1"/>
</dbReference>
<evidence type="ECO:0000256" key="1">
    <source>
        <dbReference type="ARBA" id="ARBA00004141"/>
    </source>
</evidence>
<evidence type="ECO:0000313" key="7">
    <source>
        <dbReference type="EMBL" id="SDJ62742.1"/>
    </source>
</evidence>
<comment type="similarity">
    <text evidence="2 6">Belongs to the 4-toluene sulfonate uptake permease (TSUP) (TC 2.A.102) family.</text>
</comment>
<evidence type="ECO:0000256" key="4">
    <source>
        <dbReference type="ARBA" id="ARBA00022989"/>
    </source>
</evidence>
<keyword evidence="6" id="KW-1003">Cell membrane</keyword>
<feature type="transmembrane region" description="Helical" evidence="6">
    <location>
        <begin position="253"/>
        <end position="270"/>
    </location>
</feature>
<accession>A0A1G8V9H0</accession>
<evidence type="ECO:0000313" key="8">
    <source>
        <dbReference type="Proteomes" id="UP000199225"/>
    </source>
</evidence>
<dbReference type="RefSeq" id="WP_093194293.1">
    <property type="nucleotide sequence ID" value="NZ_FNEV01000008.1"/>
</dbReference>
<name>A0A1G8V9H0_9BACI</name>
<protein>
    <recommendedName>
        <fullName evidence="6">Probable membrane transporter protein</fullName>
    </recommendedName>
</protein>
<dbReference type="PANTHER" id="PTHR43701:SF2">
    <property type="entry name" value="MEMBRANE TRANSPORTER PROTEIN YJNA-RELATED"/>
    <property type="match status" value="1"/>
</dbReference>
<dbReference type="InterPro" id="IPR002781">
    <property type="entry name" value="TM_pro_TauE-like"/>
</dbReference>
<feature type="transmembrane region" description="Helical" evidence="6">
    <location>
        <begin position="106"/>
        <end position="124"/>
    </location>
</feature>
<dbReference type="OrthoDB" id="9780109at2"/>
<dbReference type="Proteomes" id="UP000199225">
    <property type="component" value="Unassembled WGS sequence"/>
</dbReference>
<feature type="transmembrane region" description="Helical" evidence="6">
    <location>
        <begin position="145"/>
        <end position="165"/>
    </location>
</feature>
<keyword evidence="3 6" id="KW-0812">Transmembrane</keyword>